<reference evidence="1 2" key="1">
    <citation type="journal article" date="2024" name="BMC Genomics">
        <title>De novo assembly and annotation of Popillia japonica's genome with initial clues to its potential as an invasive pest.</title>
        <authorList>
            <person name="Cucini C."/>
            <person name="Boschi S."/>
            <person name="Funari R."/>
            <person name="Cardaioli E."/>
            <person name="Iannotti N."/>
            <person name="Marturano G."/>
            <person name="Paoli F."/>
            <person name="Bruttini M."/>
            <person name="Carapelli A."/>
            <person name="Frati F."/>
            <person name="Nardi F."/>
        </authorList>
    </citation>
    <scope>NUCLEOTIDE SEQUENCE [LARGE SCALE GENOMIC DNA]</scope>
    <source>
        <strain evidence="1">DMR45628</strain>
    </source>
</reference>
<organism evidence="1 2">
    <name type="scientific">Popillia japonica</name>
    <name type="common">Japanese beetle</name>
    <dbReference type="NCBI Taxonomy" id="7064"/>
    <lineage>
        <taxon>Eukaryota</taxon>
        <taxon>Metazoa</taxon>
        <taxon>Ecdysozoa</taxon>
        <taxon>Arthropoda</taxon>
        <taxon>Hexapoda</taxon>
        <taxon>Insecta</taxon>
        <taxon>Pterygota</taxon>
        <taxon>Neoptera</taxon>
        <taxon>Endopterygota</taxon>
        <taxon>Coleoptera</taxon>
        <taxon>Polyphaga</taxon>
        <taxon>Scarabaeiformia</taxon>
        <taxon>Scarabaeidae</taxon>
        <taxon>Rutelinae</taxon>
        <taxon>Popillia</taxon>
    </lineage>
</organism>
<keyword evidence="2" id="KW-1185">Reference proteome</keyword>
<comment type="caution">
    <text evidence="1">The sequence shown here is derived from an EMBL/GenBank/DDBJ whole genome shotgun (WGS) entry which is preliminary data.</text>
</comment>
<proteinExistence type="predicted"/>
<gene>
    <name evidence="1" type="ORF">QE152_g16960</name>
</gene>
<evidence type="ECO:0000313" key="1">
    <source>
        <dbReference type="EMBL" id="KAK9728964.1"/>
    </source>
</evidence>
<protein>
    <submittedName>
        <fullName evidence="1">Uncharacterized protein</fullName>
    </submittedName>
</protein>
<evidence type="ECO:0000313" key="2">
    <source>
        <dbReference type="Proteomes" id="UP001458880"/>
    </source>
</evidence>
<dbReference type="AlphaFoldDB" id="A0AAW1L3H2"/>
<accession>A0AAW1L3H2</accession>
<dbReference type="EMBL" id="JASPKY010000165">
    <property type="protein sequence ID" value="KAK9728964.1"/>
    <property type="molecule type" value="Genomic_DNA"/>
</dbReference>
<sequence>MYVDNRAMYEDCKNEAVFCRRLQQATCIDSLDLPTSSLMDWLCHGATLPGTHLWVYSLGSAQLGQEHRTSGKTLEYGAEDDGGRSVVYDKCSAEQACTNRAAPRPP</sequence>
<name>A0AAW1L3H2_POPJA</name>
<dbReference type="Proteomes" id="UP001458880">
    <property type="component" value="Unassembled WGS sequence"/>
</dbReference>